<dbReference type="Proteomes" id="UP000215999">
    <property type="component" value="Unassembled WGS sequence"/>
</dbReference>
<evidence type="ECO:0000313" key="4">
    <source>
        <dbReference type="EMBL" id="OZS42148.1"/>
    </source>
</evidence>
<feature type="domain" description="Outer membrane protein beta-barrel" evidence="3">
    <location>
        <begin position="17"/>
        <end position="172"/>
    </location>
</feature>
<feature type="chain" id="PRO_5045815155" description="Outer membrane protein beta-barrel domain-containing protein" evidence="2">
    <location>
        <begin position="30"/>
        <end position="172"/>
    </location>
</feature>
<evidence type="ECO:0000256" key="1">
    <source>
        <dbReference type="ARBA" id="ARBA00022729"/>
    </source>
</evidence>
<name>A0ABX4FTD2_9GAMM</name>
<accession>A0ABX4FTD2</accession>
<dbReference type="RefSeq" id="WP_094958390.1">
    <property type="nucleotide sequence ID" value="NZ_NOIF01000181.1"/>
</dbReference>
<dbReference type="InterPro" id="IPR027385">
    <property type="entry name" value="Beta-barrel_OMP"/>
</dbReference>
<dbReference type="EMBL" id="NOIF01000181">
    <property type="protein sequence ID" value="OZS42148.1"/>
    <property type="molecule type" value="Genomic_DNA"/>
</dbReference>
<dbReference type="InterPro" id="IPR011250">
    <property type="entry name" value="OMP/PagP_B-barrel"/>
</dbReference>
<dbReference type="Gene3D" id="2.40.160.20">
    <property type="match status" value="1"/>
</dbReference>
<protein>
    <recommendedName>
        <fullName evidence="3">Outer membrane protein beta-barrel domain-containing protein</fullName>
    </recommendedName>
</protein>
<keyword evidence="1 2" id="KW-0732">Signal</keyword>
<feature type="signal peptide" evidence="2">
    <location>
        <begin position="1"/>
        <end position="29"/>
    </location>
</feature>
<organism evidence="4 5">
    <name type="scientific">Photobacterium sanguinicancri</name>
    <dbReference type="NCBI Taxonomy" id="875932"/>
    <lineage>
        <taxon>Bacteria</taxon>
        <taxon>Pseudomonadati</taxon>
        <taxon>Pseudomonadota</taxon>
        <taxon>Gammaproteobacteria</taxon>
        <taxon>Vibrionales</taxon>
        <taxon>Vibrionaceae</taxon>
        <taxon>Photobacterium</taxon>
    </lineage>
</organism>
<evidence type="ECO:0000259" key="3">
    <source>
        <dbReference type="Pfam" id="PF13505"/>
    </source>
</evidence>
<dbReference type="Pfam" id="PF13505">
    <property type="entry name" value="OMP_b-brl"/>
    <property type="match status" value="1"/>
</dbReference>
<evidence type="ECO:0000313" key="5">
    <source>
        <dbReference type="Proteomes" id="UP000215999"/>
    </source>
</evidence>
<evidence type="ECO:0000256" key="2">
    <source>
        <dbReference type="SAM" id="SignalP"/>
    </source>
</evidence>
<gene>
    <name evidence="4" type="ORF">ASV53_19945</name>
</gene>
<keyword evidence="5" id="KW-1185">Reference proteome</keyword>
<sequence>MKLMKNVKLPAILKLSLIISLITPTLANATGFYIGANVGAGQQKNSTMVKNEDAPIGALKAGYDINEYFGVEMRYGGVNLRTDEISLRDFTSVYAKAQYPINQHVSVYGLVGATSAKIDEAAHNSTKNSGSFGAGVSYSITDSLKANVELNRVSSHERYELDAVTLGLDYKF</sequence>
<reference evidence="4 5" key="1">
    <citation type="journal article" date="2016" name="Antonie Van Leeuwenhoek">
        <title>Photobacterium sanguinicancri sp. nov. isolated from marine animals.</title>
        <authorList>
            <person name="Gomez-Gil B."/>
            <person name="Roque A."/>
            <person name="Rotllant G."/>
            <person name="Romalde J.L."/>
            <person name="Doce A."/>
            <person name="Eggermont M."/>
            <person name="Defoirdt T."/>
        </authorList>
    </citation>
    <scope>NUCLEOTIDE SEQUENCE [LARGE SCALE GENOMIC DNA]</scope>
    <source>
        <strain evidence="4 5">CAIM 1827</strain>
    </source>
</reference>
<dbReference type="SUPFAM" id="SSF56925">
    <property type="entry name" value="OMPA-like"/>
    <property type="match status" value="1"/>
</dbReference>
<comment type="caution">
    <text evidence="4">The sequence shown here is derived from an EMBL/GenBank/DDBJ whole genome shotgun (WGS) entry which is preliminary data.</text>
</comment>
<proteinExistence type="predicted"/>